<evidence type="ECO:0000313" key="4">
    <source>
        <dbReference type="EMBL" id="AIT09530.1"/>
    </source>
</evidence>
<dbReference type="KEGG" id="frf:LO80_05815"/>
<dbReference type="AlphaFoldDB" id="A0A097EPN6"/>
<dbReference type="InterPro" id="IPR000682">
    <property type="entry name" value="PCMT"/>
</dbReference>
<dbReference type="STRING" id="1547445.LO80_05815"/>
<dbReference type="OrthoDB" id="9810066at2"/>
<dbReference type="GO" id="GO:0005737">
    <property type="term" value="C:cytoplasm"/>
    <property type="evidence" value="ECO:0007669"/>
    <property type="project" value="TreeGrafter"/>
</dbReference>
<protein>
    <recommendedName>
        <fullName evidence="2">Protein-L-isoaspartate O-methyltransferase</fullName>
    </recommendedName>
    <alternativeName>
        <fullName evidence="3">Protein L-isoaspartyl methyltransferase</fullName>
    </alternativeName>
</protein>
<dbReference type="CDD" id="cd02440">
    <property type="entry name" value="AdoMet_MTases"/>
    <property type="match status" value="1"/>
</dbReference>
<name>A0A097EPN6_9GAMM</name>
<dbReference type="Gene3D" id="3.40.50.150">
    <property type="entry name" value="Vaccinia Virus protein VP39"/>
    <property type="match status" value="1"/>
</dbReference>
<organism evidence="4 5">
    <name type="scientific">Candidatus Francisella endociliophora</name>
    <dbReference type="NCBI Taxonomy" id="653937"/>
    <lineage>
        <taxon>Bacteria</taxon>
        <taxon>Pseudomonadati</taxon>
        <taxon>Pseudomonadota</taxon>
        <taxon>Gammaproteobacteria</taxon>
        <taxon>Thiotrichales</taxon>
        <taxon>Francisellaceae</taxon>
        <taxon>Francisella</taxon>
    </lineage>
</organism>
<evidence type="ECO:0000256" key="2">
    <source>
        <dbReference type="ARBA" id="ARBA00013346"/>
    </source>
</evidence>
<dbReference type="RefSeq" id="WP_040009435.1">
    <property type="nucleotide sequence ID" value="NZ_CP009574.1"/>
</dbReference>
<dbReference type="EMBL" id="CP009574">
    <property type="protein sequence ID" value="AIT09530.1"/>
    <property type="molecule type" value="Genomic_DNA"/>
</dbReference>
<dbReference type="InterPro" id="IPR029063">
    <property type="entry name" value="SAM-dependent_MTases_sf"/>
</dbReference>
<evidence type="ECO:0000256" key="3">
    <source>
        <dbReference type="ARBA" id="ARBA00030757"/>
    </source>
</evidence>
<dbReference type="GO" id="GO:0004719">
    <property type="term" value="F:protein-L-isoaspartate (D-aspartate) O-methyltransferase activity"/>
    <property type="evidence" value="ECO:0007669"/>
    <property type="project" value="InterPro"/>
</dbReference>
<dbReference type="Pfam" id="PF01135">
    <property type="entry name" value="PCMT"/>
    <property type="match status" value="1"/>
</dbReference>
<dbReference type="PANTHER" id="PTHR11579:SF18">
    <property type="entry name" value="PROTEIN-L-ISOASPARTATE O-METHYLTRANSFERASE"/>
    <property type="match status" value="1"/>
</dbReference>
<accession>A0A097EPN6</accession>
<evidence type="ECO:0000313" key="5">
    <source>
        <dbReference type="Proteomes" id="UP000029672"/>
    </source>
</evidence>
<dbReference type="PANTHER" id="PTHR11579">
    <property type="entry name" value="PROTEIN-L-ISOASPARTATE O-METHYLTRANSFERASE"/>
    <property type="match status" value="1"/>
</dbReference>
<comment type="similarity">
    <text evidence="1">Belongs to the methyltransferase superfamily. L-isoaspartyl/D-aspartyl protein methyltransferase family.</text>
</comment>
<evidence type="ECO:0000256" key="1">
    <source>
        <dbReference type="ARBA" id="ARBA00005369"/>
    </source>
</evidence>
<dbReference type="SUPFAM" id="SSF53335">
    <property type="entry name" value="S-adenosyl-L-methionine-dependent methyltransferases"/>
    <property type="match status" value="1"/>
</dbReference>
<sequence>MDFEFARENMVKQQVLTEGLSLDGVAKIMADIPREKFLPKEIQGLAYCDTPLVFGDRELRSPTLTARMIEALDVQPNSSVLKLGLECGYPAALLAKMAEKVELVDYGEDRLAIAKQQLAEIGINNVEFVHAESLHEKASSQQKYDRIYISTVLEEDELDESLLVFLDMNGKVVYVVRTCICDKVYSVTKTSKDGYEKTFLFDVYNK</sequence>
<dbReference type="Proteomes" id="UP000029672">
    <property type="component" value="Chromosome"/>
</dbReference>
<reference evidence="4 5" key="1">
    <citation type="submission" date="2014-10" db="EMBL/GenBank/DDBJ databases">
        <title>Whole genome sequence of Francisella endociliophora strain FSC1006, isolated from a laboratory culture of the marine ciliate Euplotes raikovi.</title>
        <authorList>
            <person name="Granberg M."/>
            <person name="Backman S."/>
            <person name="Lundmark E."/>
            <person name="Nilsson E."/>
            <person name="Karlsson E."/>
            <person name="Thelaus J."/>
            <person name="Ohrman C."/>
            <person name="Larkeryd A."/>
            <person name="Stenberg P."/>
        </authorList>
    </citation>
    <scope>NUCLEOTIDE SEQUENCE [LARGE SCALE GENOMIC DNA]</scope>
    <source>
        <strain evidence="4 5">FSC1006</strain>
    </source>
</reference>
<proteinExistence type="inferred from homology"/>
<keyword evidence="5" id="KW-1185">Reference proteome</keyword>
<gene>
    <name evidence="4" type="ORF">LO80_05815</name>
</gene>
<dbReference type="eggNOG" id="COG2518">
    <property type="taxonomic scope" value="Bacteria"/>
</dbReference>
<dbReference type="HOGENOM" id="CLU_055432_2_1_6"/>